<dbReference type="Proteomes" id="UP000789920">
    <property type="component" value="Unassembled WGS sequence"/>
</dbReference>
<accession>A0ACA9SHB6</accession>
<organism evidence="1 2">
    <name type="scientific">Racocetra persica</name>
    <dbReference type="NCBI Taxonomy" id="160502"/>
    <lineage>
        <taxon>Eukaryota</taxon>
        <taxon>Fungi</taxon>
        <taxon>Fungi incertae sedis</taxon>
        <taxon>Mucoromycota</taxon>
        <taxon>Glomeromycotina</taxon>
        <taxon>Glomeromycetes</taxon>
        <taxon>Diversisporales</taxon>
        <taxon>Gigasporaceae</taxon>
        <taxon>Racocetra</taxon>
    </lineage>
</organism>
<evidence type="ECO:0000313" key="2">
    <source>
        <dbReference type="Proteomes" id="UP000789920"/>
    </source>
</evidence>
<keyword evidence="2" id="KW-1185">Reference proteome</keyword>
<gene>
    <name evidence="1" type="ORF">RPERSI_LOCUS30600</name>
</gene>
<name>A0ACA9SHB6_9GLOM</name>
<dbReference type="EMBL" id="CAJVQC010119970">
    <property type="protein sequence ID" value="CAG8838244.1"/>
    <property type="molecule type" value="Genomic_DNA"/>
</dbReference>
<feature type="non-terminal residue" evidence="1">
    <location>
        <position position="1"/>
    </location>
</feature>
<evidence type="ECO:0000313" key="1">
    <source>
        <dbReference type="EMBL" id="CAG8838244.1"/>
    </source>
</evidence>
<sequence length="102" mass="11541">CKQKIAQLKEKSIDNYPKMKKVALLGLTNHDLGENITARLENLLIINGSIKKSKTSIRSRVVTEMHIQLIEVIVLNDLTDDDYLLANYSNDGLIEEISMNDN</sequence>
<proteinExistence type="predicted"/>
<reference evidence="1" key="1">
    <citation type="submission" date="2021-06" db="EMBL/GenBank/DDBJ databases">
        <authorList>
            <person name="Kallberg Y."/>
            <person name="Tangrot J."/>
            <person name="Rosling A."/>
        </authorList>
    </citation>
    <scope>NUCLEOTIDE SEQUENCE</scope>
    <source>
        <strain evidence="1">MA461A</strain>
    </source>
</reference>
<protein>
    <submittedName>
        <fullName evidence="1">22553_t:CDS:1</fullName>
    </submittedName>
</protein>
<comment type="caution">
    <text evidence="1">The sequence shown here is derived from an EMBL/GenBank/DDBJ whole genome shotgun (WGS) entry which is preliminary data.</text>
</comment>